<dbReference type="PROSITE" id="PS01332">
    <property type="entry name" value="HTH_RRF2_1"/>
    <property type="match status" value="1"/>
</dbReference>
<dbReference type="Proteomes" id="UP000095727">
    <property type="component" value="Unassembled WGS sequence"/>
</dbReference>
<dbReference type="Proteomes" id="UP000260655">
    <property type="component" value="Unassembled WGS sequence"/>
</dbReference>
<dbReference type="EMBL" id="CYXR01000018">
    <property type="protein sequence ID" value="CUN04248.1"/>
    <property type="molecule type" value="Genomic_DNA"/>
</dbReference>
<dbReference type="EMBL" id="QSOV01000002">
    <property type="protein sequence ID" value="RGJ25614.1"/>
    <property type="molecule type" value="Genomic_DNA"/>
</dbReference>
<reference evidence="5 14" key="4">
    <citation type="submission" date="2020-07" db="EMBL/GenBank/DDBJ databases">
        <title>Bacterial metabolism rescues the inhibition of intestinal drug absorption by food and drug additives.</title>
        <authorList>
            <person name="Zou L."/>
            <person name="Spanogiannopoulos P."/>
            <person name="Chien H.-C."/>
            <person name="Pieper L.M."/>
            <person name="Cai W."/>
            <person name="Khuri N."/>
            <person name="Pottel J."/>
            <person name="Vora B."/>
            <person name="Ni Z."/>
            <person name="Tsakalozou E."/>
            <person name="Zhang W."/>
            <person name="Shoichet B.K."/>
            <person name="Giacomini K.M."/>
            <person name="Turnbaugh P.J."/>
        </authorList>
    </citation>
    <scope>NUCLEOTIDE SEQUENCE [LARGE SCALE GENOMIC DNA]</scope>
    <source>
        <strain evidence="5 14">F22</strain>
    </source>
</reference>
<dbReference type="Pfam" id="PF02082">
    <property type="entry name" value="Rrf2"/>
    <property type="match status" value="1"/>
</dbReference>
<dbReference type="Proteomes" id="UP000554488">
    <property type="component" value="Unassembled WGS sequence"/>
</dbReference>
<proteinExistence type="predicted"/>
<evidence type="ECO:0000313" key="2">
    <source>
        <dbReference type="EMBL" id="CUN04248.1"/>
    </source>
</evidence>
<dbReference type="InterPro" id="IPR030489">
    <property type="entry name" value="TR_Rrf2-type_CS"/>
</dbReference>
<dbReference type="PaxDb" id="410072-ERS852525_01107"/>
<dbReference type="Proteomes" id="UP001145109">
    <property type="component" value="Unassembled WGS sequence"/>
</dbReference>
<reference evidence="4" key="5">
    <citation type="submission" date="2022-09" db="EMBL/GenBank/DDBJ databases">
        <title>Draft genome sequence of Coprococcus comes strain 31264.</title>
        <authorList>
            <person name="Atsushi H."/>
            <person name="Moriya O."/>
            <person name="Mitsuo S."/>
        </authorList>
    </citation>
    <scope>NUCLEOTIDE SEQUENCE</scope>
    <source>
        <strain evidence="4">JCM 31264</strain>
    </source>
</reference>
<name>A0A173TSR9_9FIRM</name>
<evidence type="ECO:0000313" key="11">
    <source>
        <dbReference type="Proteomes" id="UP000260655"/>
    </source>
</evidence>
<dbReference type="EMBL" id="CYZK01000006">
    <property type="protein sequence ID" value="CUO01803.1"/>
    <property type="molecule type" value="Genomic_DNA"/>
</dbReference>
<dbReference type="Proteomes" id="UP000284579">
    <property type="component" value="Unassembled WGS sequence"/>
</dbReference>
<dbReference type="InterPro" id="IPR036388">
    <property type="entry name" value="WH-like_DNA-bd_sf"/>
</dbReference>
<sequence length="148" mass="16582">MNFSKKSRYGLRALIDLSVYSKESHVALAAIAERNSISPQYLEQVFAALRKAGIIKSVKGPQGGYLLAKPATKISVAEILRALEGDYLIEEEDVEGAENGRAAAQAVQSEVIERLNRGLQDILENLFLSDLEQKYQEYSEYSQDMYYI</sequence>
<evidence type="ECO:0000313" key="3">
    <source>
        <dbReference type="EMBL" id="CUO01803.1"/>
    </source>
</evidence>
<dbReference type="GO" id="GO:0003677">
    <property type="term" value="F:DNA binding"/>
    <property type="evidence" value="ECO:0007669"/>
    <property type="project" value="UniProtKB-KW"/>
</dbReference>
<organism evidence="2 10">
    <name type="scientific">Coprococcus comes</name>
    <dbReference type="NCBI Taxonomy" id="410072"/>
    <lineage>
        <taxon>Bacteria</taxon>
        <taxon>Bacillati</taxon>
        <taxon>Bacillota</taxon>
        <taxon>Clostridia</taxon>
        <taxon>Lachnospirales</taxon>
        <taxon>Lachnospiraceae</taxon>
        <taxon>Coprococcus</taxon>
    </lineage>
</organism>
<reference evidence="4" key="6">
    <citation type="submission" date="2022-11" db="EMBL/GenBank/DDBJ databases">
        <title>Draft genome sequence of Coprococcus comes strain 31264.</title>
        <authorList>
            <person name="Hisatomi A."/>
            <person name="Ohkuma M."/>
            <person name="Sakamoto M."/>
        </authorList>
    </citation>
    <scope>NUCLEOTIDE SEQUENCE</scope>
    <source>
        <strain evidence="4">JCM 31264</strain>
    </source>
</reference>
<dbReference type="EMBL" id="QRHO01000001">
    <property type="protein sequence ID" value="RHF86056.1"/>
    <property type="molecule type" value="Genomic_DNA"/>
</dbReference>
<evidence type="ECO:0000313" key="6">
    <source>
        <dbReference type="EMBL" id="RGJ25614.1"/>
    </source>
</evidence>
<reference evidence="5 14" key="3">
    <citation type="submission" date="2020-04" db="EMBL/GenBank/DDBJ databases">
        <authorList>
            <person name="Pieper L."/>
        </authorList>
    </citation>
    <scope>NUCLEOTIDE SEQUENCE [LARGE SCALE GENOMIC DNA]</scope>
    <source>
        <strain evidence="5 14">F22</strain>
    </source>
</reference>
<dbReference type="GO" id="GO:0003700">
    <property type="term" value="F:DNA-binding transcription factor activity"/>
    <property type="evidence" value="ECO:0007669"/>
    <property type="project" value="TreeGrafter"/>
</dbReference>
<accession>A0A173TSR9</accession>
<reference evidence="9 10" key="1">
    <citation type="submission" date="2015-09" db="EMBL/GenBank/DDBJ databases">
        <authorList>
            <consortium name="Pathogen Informatics"/>
        </authorList>
    </citation>
    <scope>NUCLEOTIDE SEQUENCE [LARGE SCALE GENOMIC DNA]</scope>
    <source>
        <strain evidence="3 9">2789STDY5834866</strain>
        <strain evidence="2 10">2789STDY5834962</strain>
    </source>
</reference>
<evidence type="ECO:0000313" key="14">
    <source>
        <dbReference type="Proteomes" id="UP000554488"/>
    </source>
</evidence>
<dbReference type="PANTHER" id="PTHR33221">
    <property type="entry name" value="WINGED HELIX-TURN-HELIX TRANSCRIPTIONAL REGULATOR, RRF2 FAMILY"/>
    <property type="match status" value="1"/>
</dbReference>
<dbReference type="GO" id="GO:0005829">
    <property type="term" value="C:cytosol"/>
    <property type="evidence" value="ECO:0007669"/>
    <property type="project" value="TreeGrafter"/>
</dbReference>
<gene>
    <name evidence="2" type="primary">iscR_1</name>
    <name evidence="4" type="ORF">comes_05130</name>
    <name evidence="8" type="ORF">DW252_01360</name>
    <name evidence="7" type="ORF">DW656_01985</name>
    <name evidence="6" type="ORF">DXD67_03590</name>
    <name evidence="3" type="ORF">ERS852481_01217</name>
    <name evidence="2" type="ORF">ERS852574_02330</name>
    <name evidence="5" type="ORF">HUU93_10640</name>
</gene>
<dbReference type="EMBL" id="QRIM01000001">
    <property type="protein sequence ID" value="RHG63054.1"/>
    <property type="molecule type" value="Genomic_DNA"/>
</dbReference>
<dbReference type="SUPFAM" id="SSF46785">
    <property type="entry name" value="Winged helix' DNA-binding domain"/>
    <property type="match status" value="1"/>
</dbReference>
<evidence type="ECO:0000256" key="1">
    <source>
        <dbReference type="ARBA" id="ARBA00023125"/>
    </source>
</evidence>
<keyword evidence="1" id="KW-0238">DNA-binding</keyword>
<evidence type="ECO:0000313" key="10">
    <source>
        <dbReference type="Proteomes" id="UP000095727"/>
    </source>
</evidence>
<dbReference type="OrthoDB" id="9808360at2"/>
<dbReference type="InterPro" id="IPR036390">
    <property type="entry name" value="WH_DNA-bd_sf"/>
</dbReference>
<dbReference type="InterPro" id="IPR000944">
    <property type="entry name" value="Tscrpt_reg_Rrf2"/>
</dbReference>
<evidence type="ECO:0000313" key="4">
    <source>
        <dbReference type="EMBL" id="GLG85968.1"/>
    </source>
</evidence>
<dbReference type="PANTHER" id="PTHR33221:SF5">
    <property type="entry name" value="HTH-TYPE TRANSCRIPTIONAL REGULATOR ISCR"/>
    <property type="match status" value="1"/>
</dbReference>
<evidence type="ECO:0000313" key="9">
    <source>
        <dbReference type="Proteomes" id="UP000095362"/>
    </source>
</evidence>
<dbReference type="Gene3D" id="1.10.10.10">
    <property type="entry name" value="Winged helix-like DNA-binding domain superfamily/Winged helix DNA-binding domain"/>
    <property type="match status" value="1"/>
</dbReference>
<evidence type="ECO:0000313" key="8">
    <source>
        <dbReference type="EMBL" id="RHG63054.1"/>
    </source>
</evidence>
<evidence type="ECO:0000313" key="12">
    <source>
        <dbReference type="Proteomes" id="UP000284579"/>
    </source>
</evidence>
<dbReference type="PROSITE" id="PS51197">
    <property type="entry name" value="HTH_RRF2_2"/>
    <property type="match status" value="1"/>
</dbReference>
<dbReference type="EMBL" id="JABWDC010000041">
    <property type="protein sequence ID" value="NUN87045.1"/>
    <property type="molecule type" value="Genomic_DNA"/>
</dbReference>
<evidence type="ECO:0000313" key="7">
    <source>
        <dbReference type="EMBL" id="RHF86056.1"/>
    </source>
</evidence>
<dbReference type="Proteomes" id="UP000095362">
    <property type="component" value="Unassembled WGS sequence"/>
</dbReference>
<reference evidence="11 12" key="2">
    <citation type="submission" date="2018-08" db="EMBL/GenBank/DDBJ databases">
        <title>A genome reference for cultivated species of the human gut microbiota.</title>
        <authorList>
            <person name="Zou Y."/>
            <person name="Xue W."/>
            <person name="Luo G."/>
        </authorList>
    </citation>
    <scope>NUCLEOTIDE SEQUENCE [LARGE SCALE GENOMIC DNA]</scope>
    <source>
        <strain evidence="8 13">AM22-12LB</strain>
        <strain evidence="7 12">AM23-3</strain>
        <strain evidence="6 11">TM07-19</strain>
    </source>
</reference>
<dbReference type="Proteomes" id="UP000286595">
    <property type="component" value="Unassembled WGS sequence"/>
</dbReference>
<dbReference type="AlphaFoldDB" id="A0A173TSR9"/>
<evidence type="ECO:0000313" key="5">
    <source>
        <dbReference type="EMBL" id="NUN87045.1"/>
    </source>
</evidence>
<dbReference type="EMBL" id="BSCI01000002">
    <property type="protein sequence ID" value="GLG85968.1"/>
    <property type="molecule type" value="Genomic_DNA"/>
</dbReference>
<dbReference type="RefSeq" id="WP_008374709.1">
    <property type="nucleotide sequence ID" value="NZ_BSCI01000002.1"/>
</dbReference>
<dbReference type="GeneID" id="92825330"/>
<dbReference type="STRING" id="410072.ERS852525_01107"/>
<evidence type="ECO:0000313" key="13">
    <source>
        <dbReference type="Proteomes" id="UP000286595"/>
    </source>
</evidence>
<dbReference type="NCBIfam" id="TIGR00738">
    <property type="entry name" value="rrf2_super"/>
    <property type="match status" value="1"/>
</dbReference>
<protein>
    <submittedName>
        <fullName evidence="2">HTH-type transcriptional regulator iscR</fullName>
    </submittedName>
    <submittedName>
        <fullName evidence="4">Rrf2 family transcriptional regulator</fullName>
    </submittedName>
</protein>